<feature type="non-terminal residue" evidence="1">
    <location>
        <position position="1"/>
    </location>
</feature>
<gene>
    <name evidence="1" type="ORF">S12H4_21775</name>
</gene>
<comment type="caution">
    <text evidence="1">The sequence shown here is derived from an EMBL/GenBank/DDBJ whole genome shotgun (WGS) entry which is preliminary data.</text>
</comment>
<dbReference type="AlphaFoldDB" id="X1TD67"/>
<evidence type="ECO:0000313" key="1">
    <source>
        <dbReference type="EMBL" id="GAI85515.1"/>
    </source>
</evidence>
<sequence length="152" mass="15643">AYTAWTGTVDVEVSEALTFTTVDGQVMSTESTVVWSGTTLTVNLMPGECVYAGVDVVNNSSVDLSVTAEMVKTAGTTTFQEGTTADFTAALAGDPAPAYSWIYLSRGPGAQGNPITFNAPAGGLPLSGPAIAIQAGADIVPGNYTFRLTIKR</sequence>
<accession>X1TD67</accession>
<proteinExistence type="predicted"/>
<protein>
    <submittedName>
        <fullName evidence="1">Uncharacterized protein</fullName>
    </submittedName>
</protein>
<dbReference type="EMBL" id="BARW01011254">
    <property type="protein sequence ID" value="GAI85515.1"/>
    <property type="molecule type" value="Genomic_DNA"/>
</dbReference>
<organism evidence="1">
    <name type="scientific">marine sediment metagenome</name>
    <dbReference type="NCBI Taxonomy" id="412755"/>
    <lineage>
        <taxon>unclassified sequences</taxon>
        <taxon>metagenomes</taxon>
        <taxon>ecological metagenomes</taxon>
    </lineage>
</organism>
<reference evidence="1" key="1">
    <citation type="journal article" date="2014" name="Front. Microbiol.">
        <title>High frequency of phylogenetically diverse reductive dehalogenase-homologous genes in deep subseafloor sedimentary metagenomes.</title>
        <authorList>
            <person name="Kawai M."/>
            <person name="Futagami T."/>
            <person name="Toyoda A."/>
            <person name="Takaki Y."/>
            <person name="Nishi S."/>
            <person name="Hori S."/>
            <person name="Arai W."/>
            <person name="Tsubouchi T."/>
            <person name="Morono Y."/>
            <person name="Uchiyama I."/>
            <person name="Ito T."/>
            <person name="Fujiyama A."/>
            <person name="Inagaki F."/>
            <person name="Takami H."/>
        </authorList>
    </citation>
    <scope>NUCLEOTIDE SEQUENCE</scope>
    <source>
        <strain evidence="1">Expedition CK06-06</strain>
    </source>
</reference>
<name>X1TD67_9ZZZZ</name>